<dbReference type="Pfam" id="PF20152">
    <property type="entry name" value="DUF6534"/>
    <property type="match status" value="1"/>
</dbReference>
<dbReference type="RefSeq" id="XP_001885827.1">
    <property type="nucleotide sequence ID" value="XM_001885792.1"/>
</dbReference>
<evidence type="ECO:0000256" key="1">
    <source>
        <dbReference type="SAM" id="MobiDB-lite"/>
    </source>
</evidence>
<dbReference type="PANTHER" id="PTHR40465">
    <property type="entry name" value="CHROMOSOME 1, WHOLE GENOME SHOTGUN SEQUENCE"/>
    <property type="match status" value="1"/>
</dbReference>
<feature type="region of interest" description="Disordered" evidence="1">
    <location>
        <begin position="279"/>
        <end position="310"/>
    </location>
</feature>
<dbReference type="InterPro" id="IPR045339">
    <property type="entry name" value="DUF6534"/>
</dbReference>
<feature type="transmembrane region" description="Helical" evidence="2">
    <location>
        <begin position="46"/>
        <end position="67"/>
    </location>
</feature>
<reference evidence="4 5" key="1">
    <citation type="journal article" date="2008" name="Nature">
        <title>The genome of Laccaria bicolor provides insights into mycorrhizal symbiosis.</title>
        <authorList>
            <person name="Martin F."/>
            <person name="Aerts A."/>
            <person name="Ahren D."/>
            <person name="Brun A."/>
            <person name="Danchin E.G.J."/>
            <person name="Duchaussoy F."/>
            <person name="Gibon J."/>
            <person name="Kohler A."/>
            <person name="Lindquist E."/>
            <person name="Pereda V."/>
            <person name="Salamov A."/>
            <person name="Shapiro H.J."/>
            <person name="Wuyts J."/>
            <person name="Blaudez D."/>
            <person name="Buee M."/>
            <person name="Brokstein P."/>
            <person name="Canbaeck B."/>
            <person name="Cohen D."/>
            <person name="Courty P.E."/>
            <person name="Coutinho P.M."/>
            <person name="Delaruelle C."/>
            <person name="Detter J.C."/>
            <person name="Deveau A."/>
            <person name="DiFazio S."/>
            <person name="Duplessis S."/>
            <person name="Fraissinet-Tachet L."/>
            <person name="Lucic E."/>
            <person name="Frey-Klett P."/>
            <person name="Fourrey C."/>
            <person name="Feussner I."/>
            <person name="Gay G."/>
            <person name="Grimwood J."/>
            <person name="Hoegger P.J."/>
            <person name="Jain P."/>
            <person name="Kilaru S."/>
            <person name="Labbe J."/>
            <person name="Lin Y.C."/>
            <person name="Legue V."/>
            <person name="Le Tacon F."/>
            <person name="Marmeisse R."/>
            <person name="Melayah D."/>
            <person name="Montanini B."/>
            <person name="Muratet M."/>
            <person name="Nehls U."/>
            <person name="Niculita-Hirzel H."/>
            <person name="Oudot-Le Secq M.P."/>
            <person name="Peter M."/>
            <person name="Quesneville H."/>
            <person name="Rajashekar B."/>
            <person name="Reich M."/>
            <person name="Rouhier N."/>
            <person name="Schmutz J."/>
            <person name="Yin T."/>
            <person name="Chalot M."/>
            <person name="Henrissat B."/>
            <person name="Kuees U."/>
            <person name="Lucas S."/>
            <person name="Van de Peer Y."/>
            <person name="Podila G.K."/>
            <person name="Polle A."/>
            <person name="Pukkila P.J."/>
            <person name="Richardson P.M."/>
            <person name="Rouze P."/>
            <person name="Sanders I.R."/>
            <person name="Stajich J.E."/>
            <person name="Tunlid A."/>
            <person name="Tuskan G."/>
            <person name="Grigoriev I.V."/>
        </authorList>
    </citation>
    <scope>NUCLEOTIDE SEQUENCE [LARGE SCALE GENOMIC DNA]</scope>
    <source>
        <strain evidence="5">S238N-H82 / ATCC MYA-4686</strain>
    </source>
</reference>
<keyword evidence="5" id="KW-1185">Reference proteome</keyword>
<feature type="transmembrane region" description="Helical" evidence="2">
    <location>
        <begin position="114"/>
        <end position="138"/>
    </location>
</feature>
<feature type="transmembrane region" description="Helical" evidence="2">
    <location>
        <begin position="150"/>
        <end position="176"/>
    </location>
</feature>
<feature type="compositionally biased region" description="Polar residues" evidence="1">
    <location>
        <begin position="282"/>
        <end position="299"/>
    </location>
</feature>
<keyword evidence="2" id="KW-1133">Transmembrane helix</keyword>
<evidence type="ECO:0000259" key="3">
    <source>
        <dbReference type="Pfam" id="PF20152"/>
    </source>
</evidence>
<dbReference type="AlphaFoldDB" id="B0DPG7"/>
<feature type="domain" description="DUF6534" evidence="3">
    <location>
        <begin position="162"/>
        <end position="248"/>
    </location>
</feature>
<evidence type="ECO:0000256" key="2">
    <source>
        <dbReference type="SAM" id="Phobius"/>
    </source>
</evidence>
<feature type="transmembrane region" description="Helical" evidence="2">
    <location>
        <begin position="14"/>
        <end position="34"/>
    </location>
</feature>
<accession>B0DPG7</accession>
<dbReference type="OrthoDB" id="3231781at2759"/>
<evidence type="ECO:0000313" key="5">
    <source>
        <dbReference type="Proteomes" id="UP000001194"/>
    </source>
</evidence>
<dbReference type="KEGG" id="lbc:LACBIDRAFT_307147"/>
<dbReference type="Proteomes" id="UP000001194">
    <property type="component" value="Unassembled WGS sequence"/>
</dbReference>
<dbReference type="PANTHER" id="PTHR40465:SF1">
    <property type="entry name" value="DUF6534 DOMAIN-CONTAINING PROTEIN"/>
    <property type="match status" value="1"/>
</dbReference>
<dbReference type="InParanoid" id="B0DPG7"/>
<feature type="transmembrane region" description="Helical" evidence="2">
    <location>
        <begin position="197"/>
        <end position="219"/>
    </location>
</feature>
<sequence>MKVTLANTTGALEIAISISLFLFGLVTMQVYRYYQLFPDDNRFYKYFVAIVWLFELGHSISVSYEVYTATTSEVIITRFIGLGTALILSAAITTAVQTFFSFRVFKLLPRPFNYVGLLGMFLAFWRCVGSIVLGRSAILTSDVVGWREGWFWLITTLFVSGATLDVVIAISMVLFLADKRQAVLSGAARVLDKLTAFTVRTGLLTSMAAVTVLICYLTMPENFIWMAAYTILAKLYSNSLMASLNSREGLRGALHASPLAESSSQSSWKRGIELRSAKRNVEQTSRSGVRTELDITNNSDSERKETWDTAQAEEYVLPEKMV</sequence>
<evidence type="ECO:0000313" key="4">
    <source>
        <dbReference type="EMBL" id="EDR03371.1"/>
    </source>
</evidence>
<protein>
    <submittedName>
        <fullName evidence="4">Predicted protein</fullName>
    </submittedName>
</protein>
<keyword evidence="2" id="KW-0472">Membrane</keyword>
<dbReference type="EMBL" id="DS547124">
    <property type="protein sequence ID" value="EDR03371.1"/>
    <property type="molecule type" value="Genomic_DNA"/>
</dbReference>
<organism evidence="5">
    <name type="scientific">Laccaria bicolor (strain S238N-H82 / ATCC MYA-4686)</name>
    <name type="common">Bicoloured deceiver</name>
    <name type="synonym">Laccaria laccata var. bicolor</name>
    <dbReference type="NCBI Taxonomy" id="486041"/>
    <lineage>
        <taxon>Eukaryota</taxon>
        <taxon>Fungi</taxon>
        <taxon>Dikarya</taxon>
        <taxon>Basidiomycota</taxon>
        <taxon>Agaricomycotina</taxon>
        <taxon>Agaricomycetes</taxon>
        <taxon>Agaricomycetidae</taxon>
        <taxon>Agaricales</taxon>
        <taxon>Agaricineae</taxon>
        <taxon>Hydnangiaceae</taxon>
        <taxon>Laccaria</taxon>
    </lineage>
</organism>
<gene>
    <name evidence="4" type="ORF">LACBIDRAFT_307147</name>
</gene>
<proteinExistence type="predicted"/>
<dbReference type="GeneID" id="6081462"/>
<dbReference type="HOGENOM" id="CLU_046025_0_1_1"/>
<keyword evidence="2" id="KW-0812">Transmembrane</keyword>
<name>B0DPG7_LACBS</name>
<feature type="transmembrane region" description="Helical" evidence="2">
    <location>
        <begin position="79"/>
        <end position="102"/>
    </location>
</feature>